<dbReference type="Proteomes" id="UP000028623">
    <property type="component" value="Unassembled WGS sequence"/>
</dbReference>
<comment type="caution">
    <text evidence="6">The sequence shown here is derived from an EMBL/GenBank/DDBJ whole genome shotgun (WGS) entry which is preliminary data.</text>
</comment>
<name>A0A085B6U3_9FLAO</name>
<evidence type="ECO:0000313" key="7">
    <source>
        <dbReference type="Proteomes" id="UP000028623"/>
    </source>
</evidence>
<dbReference type="EMBL" id="JPLY01000008">
    <property type="protein sequence ID" value="KFC18188.1"/>
    <property type="molecule type" value="Genomic_DNA"/>
</dbReference>
<evidence type="ECO:0000256" key="2">
    <source>
        <dbReference type="ARBA" id="ARBA00022729"/>
    </source>
</evidence>
<dbReference type="InterPro" id="IPR047565">
    <property type="entry name" value="Alpha-macroglob_thiol-ester_cl"/>
</dbReference>
<dbReference type="Gene3D" id="2.170.130.10">
    <property type="entry name" value="TonB-dependent receptor, plug domain"/>
    <property type="match status" value="1"/>
</dbReference>
<dbReference type="SMART" id="SM01360">
    <property type="entry name" value="A2M"/>
    <property type="match status" value="1"/>
</dbReference>
<keyword evidence="3" id="KW-0882">Thioester bond</keyword>
<dbReference type="Gene3D" id="2.60.40.690">
    <property type="entry name" value="Alpha-macroglobulin, receptor-binding domain"/>
    <property type="match status" value="1"/>
</dbReference>
<dbReference type="CDD" id="cd02891">
    <property type="entry name" value="A2M_like"/>
    <property type="match status" value="1"/>
</dbReference>
<evidence type="ECO:0000256" key="1">
    <source>
        <dbReference type="ARBA" id="ARBA00010556"/>
    </source>
</evidence>
<protein>
    <recommendedName>
        <fullName evidence="5">Alpha-2-macroglobulin domain-containing protein</fullName>
    </recommendedName>
</protein>
<dbReference type="InterPro" id="IPR012910">
    <property type="entry name" value="Plug_dom"/>
</dbReference>
<feature type="domain" description="Alpha-2-macroglobulin" evidence="5">
    <location>
        <begin position="877"/>
        <end position="969"/>
    </location>
</feature>
<evidence type="ECO:0000259" key="5">
    <source>
        <dbReference type="SMART" id="SM01360"/>
    </source>
</evidence>
<dbReference type="InterPro" id="IPR023997">
    <property type="entry name" value="TonB-dep_OMP_SusC/RagA_CS"/>
</dbReference>
<comment type="similarity">
    <text evidence="1">Belongs to the protease inhibitor I39 (alpha-2-macroglobulin) family. Bacterial alpha-2-macroglobulin subfamily.</text>
</comment>
<dbReference type="eggNOG" id="COG2373">
    <property type="taxonomic scope" value="Bacteria"/>
</dbReference>
<dbReference type="InterPro" id="IPR037066">
    <property type="entry name" value="Plug_dom_sf"/>
</dbReference>
<dbReference type="InterPro" id="IPR050473">
    <property type="entry name" value="A2M/Complement_sys"/>
</dbReference>
<reference evidence="6 7" key="1">
    <citation type="submission" date="2014-07" db="EMBL/GenBank/DDBJ databases">
        <title>Epilithonimonas lactis LMG 22401 Genome.</title>
        <authorList>
            <person name="Pipes S.E."/>
            <person name="Stropko S.J."/>
        </authorList>
    </citation>
    <scope>NUCLEOTIDE SEQUENCE [LARGE SCALE GENOMIC DNA]</scope>
    <source>
        <strain evidence="6 7">LMG 24401</strain>
    </source>
</reference>
<dbReference type="Pfam" id="PF00207">
    <property type="entry name" value="A2M"/>
    <property type="match status" value="1"/>
</dbReference>
<sequence>MKLRYISFLFLFFVLFSNAQRRNYYYDKNENDLRDKPLDSAEKKLFVELFGERKSQNFTKEKVYAQTNHVFYRPNDIIYFKAYVVDAQKNLPSDWSQILYAELYDPAGNLLSKNNYQITNGACNGDFSLNENIKGGIYKMRLYTNWMRNENHKNYFEKEITVQKTSSPRILMKLDFPKKGLSAGDEVLADFSLRNLQNLPLSFYEGNCEVLVEGKEFLKNTFTTDKEGNVQLKFELPKTLTSTDVLLNIKLNYNSFQESISRNVPVTLNQVEILFFPEGGSLINGKQSNVAFKALNEFQQPVDIKAEILDEKGKTISTTESVKFGMGKFSFLPIQNQKFFLKLTSHKIAKLYEIPIGTENGVSLNIEKVNGKIVLKIQSKNHQKVNVEAGFRGEIIKTKNNVSTNSEIEFDENIFPSGIARFTVFDSDKNPLAERVVFVNKNQNVQISINPNKTEYLPREKVVFDIETKDFNGKPISSNLSMSVLDDKLFSYADDRQNTLISWLQIDSELQGKIEEPPFYFKKEEAKADEALDLVMLTNGYRYFELLPEIPQTRKFPFQKEELNSIYGRIENEKGEAVNAEVFMINSAPEILKQNTKKGHFYFKNFPSGAGSYQLVAKSKKPKEKVKIKLLASQISSDITTQKIKSDKTGKEFEVIVNNPIAEELNPNKNSNEIRNNDNTGYNNRRRTYSDTTSTNKNIEEVVVLGYGVETSKKSLSSAVQTVNLGLTLNNVTNALQGKVVGLEVTANSGAPGNAESIVIRGASSITNGKQPLVVIDGVPVDFPNFKMNADNIQNITVLKDASATAIYGSRGSNGVIIINSLSSRYGSKSINLNPESYYAYEHLYEDDLINTNYARVFSHPVYETPTTNYRTDFRETIYWNPTIQTGKNGKAKVEFYNSDANTTFRAIAEGISANGLLGREEKTYSAQSTLQIDAKIPQYMTQGDEPKISVVIRNNSDKRKTIDFNKILPISIKSGLSDSLITLNPKESGRIILPLKGNKVSQSNIQLIAETDTEKERQILPFTIDAKGFRHNLEYSTSKDSIISFSIPDYLDESLVANIQVFKSSASQFLNNIDRLKEKPHGCFEQTSSTTYPNYFILNFLKNKGNIDSKEAKRATELLKTGFERLLTFETKDKGFSLFGSSPPSITLTAYGLMEFNDLKNVLNVNPGLIERTSKFILSRRDGKGNFILNNNSKNNIDTTKKDQYYWNQQGYILYALSEAGMKNEIAKEYSHLYQINQYSDDFYLLSLMANVAYQLEKTKDYDFLINRMTEKFNKNNVVAETNFMQGRGDDIRKEALSLFALSLMKSQKNNKDLVTKIINRINLQNTTYESTQTLVIKLKALTEFYKAHPKAESSAEPQFFVNDTELKTLSTIGQFLKRGKNELKVKYPSGNGLPILFSYKYNDLIPDKNPNPELYFTTTLDKSKAKIGDNVRMTIKIENPTYKNFGMMTAKIGIPAGLTMDPKNLKAMMERNEIAYYEIFDNYLVLYWYNLDAKKNTQVHLDTKAEFAGKYTGKANHAFEYYFQQNYQWTDGLVVEISE</sequence>
<evidence type="ECO:0000256" key="4">
    <source>
        <dbReference type="SAM" id="MobiDB-lite"/>
    </source>
</evidence>
<dbReference type="SMART" id="SM01419">
    <property type="entry name" value="Thiol-ester_cl"/>
    <property type="match status" value="1"/>
</dbReference>
<dbReference type="PANTHER" id="PTHR11412">
    <property type="entry name" value="MACROGLOBULIN / COMPLEMENT"/>
    <property type="match status" value="1"/>
</dbReference>
<dbReference type="PANTHER" id="PTHR11412:SF136">
    <property type="entry name" value="CD109 ANTIGEN"/>
    <property type="match status" value="1"/>
</dbReference>
<keyword evidence="2" id="KW-0732">Signal</keyword>
<accession>A0A085B6U3</accession>
<dbReference type="InterPro" id="IPR011626">
    <property type="entry name" value="Alpha-macroglobulin_TED"/>
</dbReference>
<evidence type="ECO:0000256" key="3">
    <source>
        <dbReference type="ARBA" id="ARBA00022966"/>
    </source>
</evidence>
<dbReference type="InterPro" id="IPR001599">
    <property type="entry name" value="Macroglobln_a2"/>
</dbReference>
<evidence type="ECO:0000313" key="6">
    <source>
        <dbReference type="EMBL" id="KFC18188.1"/>
    </source>
</evidence>
<organism evidence="6 7">
    <name type="scientific">Epilithonimonas lactis</name>
    <dbReference type="NCBI Taxonomy" id="421072"/>
    <lineage>
        <taxon>Bacteria</taxon>
        <taxon>Pseudomonadati</taxon>
        <taxon>Bacteroidota</taxon>
        <taxon>Flavobacteriia</taxon>
        <taxon>Flavobacteriales</taxon>
        <taxon>Weeksellaceae</taxon>
        <taxon>Chryseobacterium group</taxon>
        <taxon>Epilithonimonas</taxon>
    </lineage>
</organism>
<dbReference type="InterPro" id="IPR008930">
    <property type="entry name" value="Terpenoid_cyclase/PrenylTrfase"/>
</dbReference>
<proteinExistence type="inferred from homology"/>
<feature type="compositionally biased region" description="Polar residues" evidence="4">
    <location>
        <begin position="667"/>
        <end position="683"/>
    </location>
</feature>
<dbReference type="Pfam" id="PF07678">
    <property type="entry name" value="TED_complement"/>
    <property type="match status" value="1"/>
</dbReference>
<dbReference type="Gene3D" id="1.50.10.20">
    <property type="match status" value="1"/>
</dbReference>
<dbReference type="InterPro" id="IPR002890">
    <property type="entry name" value="MG2"/>
</dbReference>
<dbReference type="STRING" id="421072.SAMN04488097_3864"/>
<dbReference type="Gene3D" id="2.60.40.1930">
    <property type="match status" value="1"/>
</dbReference>
<dbReference type="Pfam" id="PF07715">
    <property type="entry name" value="Plug"/>
    <property type="match status" value="1"/>
</dbReference>
<dbReference type="SUPFAM" id="SSF48239">
    <property type="entry name" value="Terpenoid cyclases/Protein prenyltransferases"/>
    <property type="match status" value="1"/>
</dbReference>
<dbReference type="NCBIfam" id="TIGR04057">
    <property type="entry name" value="SusC_RagA_signa"/>
    <property type="match status" value="1"/>
</dbReference>
<dbReference type="GO" id="GO:0004866">
    <property type="term" value="F:endopeptidase inhibitor activity"/>
    <property type="evidence" value="ECO:0007669"/>
    <property type="project" value="InterPro"/>
</dbReference>
<dbReference type="InterPro" id="IPR036595">
    <property type="entry name" value="A-macroglobulin_rcpt-bd_sf"/>
</dbReference>
<gene>
    <name evidence="6" type="ORF">IO89_18850</name>
</gene>
<dbReference type="SUPFAM" id="SSF56935">
    <property type="entry name" value="Porins"/>
    <property type="match status" value="1"/>
</dbReference>
<feature type="region of interest" description="Disordered" evidence="4">
    <location>
        <begin position="664"/>
        <end position="693"/>
    </location>
</feature>
<keyword evidence="7" id="KW-1185">Reference proteome</keyword>
<dbReference type="Pfam" id="PF01835">
    <property type="entry name" value="MG2"/>
    <property type="match status" value="1"/>
</dbReference>
<dbReference type="GO" id="GO:0005615">
    <property type="term" value="C:extracellular space"/>
    <property type="evidence" value="ECO:0007669"/>
    <property type="project" value="InterPro"/>
</dbReference>